<protein>
    <submittedName>
        <fullName evidence="1">Uncharacterized protein</fullName>
    </submittedName>
</protein>
<evidence type="ECO:0000313" key="2">
    <source>
        <dbReference type="Proteomes" id="UP001583177"/>
    </source>
</evidence>
<gene>
    <name evidence="1" type="ORF">Daus18300_011301</name>
</gene>
<comment type="caution">
    <text evidence="1">The sequence shown here is derived from an EMBL/GenBank/DDBJ whole genome shotgun (WGS) entry which is preliminary data.</text>
</comment>
<keyword evidence="2" id="KW-1185">Reference proteome</keyword>
<evidence type="ECO:0000313" key="1">
    <source>
        <dbReference type="EMBL" id="KAL1854883.1"/>
    </source>
</evidence>
<name>A0ABR3W719_9PEZI</name>
<reference evidence="1 2" key="1">
    <citation type="journal article" date="2024" name="IMA Fungus">
        <title>IMA Genome - F19 : A genome assembly and annotation guide to empower mycologists, including annotated draft genome sequences of Ceratocystis pirilliformis, Diaporthe australafricana, Fusarium ophioides, Paecilomyces lecythidis, and Sporothrix stenoceras.</title>
        <authorList>
            <person name="Aylward J."/>
            <person name="Wilson A.M."/>
            <person name="Visagie C.M."/>
            <person name="Spraker J."/>
            <person name="Barnes I."/>
            <person name="Buitendag C."/>
            <person name="Ceriani C."/>
            <person name="Del Mar Angel L."/>
            <person name="du Plessis D."/>
            <person name="Fuchs T."/>
            <person name="Gasser K."/>
            <person name="Kramer D."/>
            <person name="Li W."/>
            <person name="Munsamy K."/>
            <person name="Piso A."/>
            <person name="Price J.L."/>
            <person name="Sonnekus B."/>
            <person name="Thomas C."/>
            <person name="van der Nest A."/>
            <person name="van Dijk A."/>
            <person name="van Heerden A."/>
            <person name="van Vuuren N."/>
            <person name="Yilmaz N."/>
            <person name="Duong T.A."/>
            <person name="van der Merwe N.A."/>
            <person name="Wingfield M.J."/>
            <person name="Wingfield B.D."/>
        </authorList>
    </citation>
    <scope>NUCLEOTIDE SEQUENCE [LARGE SCALE GENOMIC DNA]</scope>
    <source>
        <strain evidence="1 2">CMW 18300</strain>
    </source>
</reference>
<dbReference type="Proteomes" id="UP001583177">
    <property type="component" value="Unassembled WGS sequence"/>
</dbReference>
<dbReference type="EMBL" id="JAWRVE010000135">
    <property type="protein sequence ID" value="KAL1854883.1"/>
    <property type="molecule type" value="Genomic_DNA"/>
</dbReference>
<proteinExistence type="predicted"/>
<sequence length="150" mass="16590">MAKVTSMAATAAAAAAAAPISSVDKPKNTKWNNEAHQALVGTLLDTMDLADTKWRANLDFMLRPFLFSVSIKQQQQAPSIKQPPTAKVTTTTFAQLTMPSVWDETRQRDLLEEIYFVLSSRQSLTQEDKDAVVAGMQSRGYATLNWNAIR</sequence>
<organism evidence="1 2">
    <name type="scientific">Diaporthe australafricana</name>
    <dbReference type="NCBI Taxonomy" id="127596"/>
    <lineage>
        <taxon>Eukaryota</taxon>
        <taxon>Fungi</taxon>
        <taxon>Dikarya</taxon>
        <taxon>Ascomycota</taxon>
        <taxon>Pezizomycotina</taxon>
        <taxon>Sordariomycetes</taxon>
        <taxon>Sordariomycetidae</taxon>
        <taxon>Diaporthales</taxon>
        <taxon>Diaporthaceae</taxon>
        <taxon>Diaporthe</taxon>
    </lineage>
</organism>
<accession>A0ABR3W719</accession>